<gene>
    <name evidence="1" type="ORF">ACFO8L_08005</name>
</gene>
<evidence type="ECO:0000313" key="2">
    <source>
        <dbReference type="Proteomes" id="UP001595891"/>
    </source>
</evidence>
<dbReference type="EMBL" id="JBHSFN010000004">
    <property type="protein sequence ID" value="MFC4586011.1"/>
    <property type="molecule type" value="Genomic_DNA"/>
</dbReference>
<name>A0ABV9E8Y4_9ACTN</name>
<comment type="caution">
    <text evidence="1">The sequence shown here is derived from an EMBL/GenBank/DDBJ whole genome shotgun (WGS) entry which is preliminary data.</text>
</comment>
<evidence type="ECO:0000313" key="1">
    <source>
        <dbReference type="EMBL" id="MFC4586011.1"/>
    </source>
</evidence>
<proteinExistence type="predicted"/>
<keyword evidence="2" id="KW-1185">Reference proteome</keyword>
<protein>
    <submittedName>
        <fullName evidence="1">Uncharacterized protein</fullName>
    </submittedName>
</protein>
<accession>A0ABV9E8Y4</accession>
<dbReference type="Proteomes" id="UP001595891">
    <property type="component" value="Unassembled WGS sequence"/>
</dbReference>
<reference evidence="2" key="1">
    <citation type="journal article" date="2019" name="Int. J. Syst. Evol. Microbiol.">
        <title>The Global Catalogue of Microorganisms (GCM) 10K type strain sequencing project: providing services to taxonomists for standard genome sequencing and annotation.</title>
        <authorList>
            <consortium name="The Broad Institute Genomics Platform"/>
            <consortium name="The Broad Institute Genome Sequencing Center for Infectious Disease"/>
            <person name="Wu L."/>
            <person name="Ma J."/>
        </authorList>
    </citation>
    <scope>NUCLEOTIDE SEQUENCE [LARGE SCALE GENOMIC DNA]</scope>
    <source>
        <strain evidence="2">CCUG 49560</strain>
    </source>
</reference>
<organism evidence="1 2">
    <name type="scientific">Sphaerisporangium corydalis</name>
    <dbReference type="NCBI Taxonomy" id="1441875"/>
    <lineage>
        <taxon>Bacteria</taxon>
        <taxon>Bacillati</taxon>
        <taxon>Actinomycetota</taxon>
        <taxon>Actinomycetes</taxon>
        <taxon>Streptosporangiales</taxon>
        <taxon>Streptosporangiaceae</taxon>
        <taxon>Sphaerisporangium</taxon>
    </lineage>
</organism>
<sequence>MAFDKLNRSNIAALWRYMPGQPYNWSSKGSVVGKAPRQVTPLDLPEGWVAPQLHRLLLPFGAANAGNPGARAELEVIGRGQFVLVKAEDLGAERFPNSFLCRVCCIFKIIQTGEPAPFCPTRNHGLMEQFSWCEVHECGHLEEISVPRCDHSCRAPMRLHNTRELQTSRWYWTCSHCQIRSEQPIVKWCTTCRAGRPQIMRVPQSSAYYPQVITVINPPTRNGYAELAHERVYAAAVAQSLGILPRGTEGLRLAAGGALADSALRQAEETAAALGLKQDDDLYEQLITRAKQQADDIPAWAAQVDALGRSPETIDAFGEECRQLGLAWDAAPLTVQNLLHGGADTPLESIYQQYKELFSQYKFVNVTLLRELPIAYIVAGYTRISGKAVSTTRRGTRTTTRFRFFPASRDSKFPMYGVRTDTEGLLFELDKLAVVEWLVDSGVVDAPGVNTQQDAQRWIYETVDPVTDAFSTPKDPVTKAILGLVHSMAHRTMKALAARCGLNVDSLAEFMFPTNCAFLIYANTRSEFTLGGLEHVYRFDLVDALRELDAEQRCVFDPPCRRDFGGACAACLHISEVACTRFNTVLDRNLLFGTLPPLAPTEDGSSLPGSKEDVRWVRYWGR</sequence>
<dbReference type="RefSeq" id="WP_262841737.1">
    <property type="nucleotide sequence ID" value="NZ_JANZYP010000006.1"/>
</dbReference>